<feature type="compositionally biased region" description="Polar residues" evidence="1">
    <location>
        <begin position="104"/>
        <end position="140"/>
    </location>
</feature>
<feature type="compositionally biased region" description="Low complexity" evidence="1">
    <location>
        <begin position="249"/>
        <end position="260"/>
    </location>
</feature>
<feature type="region of interest" description="Disordered" evidence="1">
    <location>
        <begin position="1"/>
        <end position="220"/>
    </location>
</feature>
<feature type="compositionally biased region" description="Low complexity" evidence="1">
    <location>
        <begin position="44"/>
        <end position="69"/>
    </location>
</feature>
<gene>
    <name evidence="2" type="ORF">GJ744_007004</name>
</gene>
<sequence>MNVNPTAYPVHQMSQQPYGYHAPTSRPPSQIQPQQSPVYTQFIPASGSGSGSFPPSKQYHLHPQQHQQQPPHPLPQSQPPSLQPQLTFPPQQPYQQYQLPSQPFYGNSGNLPFSGNGVMPSSAQNVSPQVYVSSSNSQAAPSLKPSEASLPVTPSQHSQSMAAPAAMPTTNNPYSQRFSPQNEGIAQHPHPHNPSPGQAPNQPQTSSQQPQSPKSVAREKERVSVLLEINSYLIQEVVSLQAQGKAGGPPSSLSQQSPTQETAAGSPASATDPSNPLSNSPIDPTKPAGTKPPSQEYIECMRRLQANLAYLAAIADAKKKAAGSVPATPAIMAPPPHLSEVKELYKKLNSLFLAAAQSAGTKPMLGSGPRPQNVG</sequence>
<feature type="compositionally biased region" description="Low complexity" evidence="1">
    <location>
        <begin position="161"/>
        <end position="173"/>
    </location>
</feature>
<keyword evidence="3" id="KW-1185">Reference proteome</keyword>
<feature type="compositionally biased region" description="Low complexity" evidence="1">
    <location>
        <begin position="27"/>
        <end position="37"/>
    </location>
</feature>
<evidence type="ECO:0000313" key="3">
    <source>
        <dbReference type="Proteomes" id="UP000606974"/>
    </source>
</evidence>
<feature type="compositionally biased region" description="Low complexity" evidence="1">
    <location>
        <begin position="198"/>
        <end position="215"/>
    </location>
</feature>
<comment type="caution">
    <text evidence="2">The sequence shown here is derived from an EMBL/GenBank/DDBJ whole genome shotgun (WGS) entry which is preliminary data.</text>
</comment>
<evidence type="ECO:0000313" key="2">
    <source>
        <dbReference type="EMBL" id="KAF7510105.1"/>
    </source>
</evidence>
<proteinExistence type="predicted"/>
<accession>A0A8H7AJ79</accession>
<dbReference type="EMBL" id="JAACFV010000033">
    <property type="protein sequence ID" value="KAF7510105.1"/>
    <property type="molecule type" value="Genomic_DNA"/>
</dbReference>
<organism evidence="2 3">
    <name type="scientific">Endocarpon pusillum</name>
    <dbReference type="NCBI Taxonomy" id="364733"/>
    <lineage>
        <taxon>Eukaryota</taxon>
        <taxon>Fungi</taxon>
        <taxon>Dikarya</taxon>
        <taxon>Ascomycota</taxon>
        <taxon>Pezizomycotina</taxon>
        <taxon>Eurotiomycetes</taxon>
        <taxon>Chaetothyriomycetidae</taxon>
        <taxon>Verrucariales</taxon>
        <taxon>Verrucariaceae</taxon>
        <taxon>Endocarpon</taxon>
    </lineage>
</organism>
<protein>
    <submittedName>
        <fullName evidence="2">Uncharacterized protein</fullName>
    </submittedName>
</protein>
<feature type="compositionally biased region" description="Pro residues" evidence="1">
    <location>
        <begin position="70"/>
        <end position="82"/>
    </location>
</feature>
<name>A0A8H7AJ79_9EURO</name>
<dbReference type="Proteomes" id="UP000606974">
    <property type="component" value="Unassembled WGS sequence"/>
</dbReference>
<dbReference type="AlphaFoldDB" id="A0A8H7AJ79"/>
<dbReference type="OrthoDB" id="2530523at2759"/>
<feature type="region of interest" description="Disordered" evidence="1">
    <location>
        <begin position="243"/>
        <end position="298"/>
    </location>
</feature>
<feature type="compositionally biased region" description="Polar residues" evidence="1">
    <location>
        <begin position="174"/>
        <end position="184"/>
    </location>
</feature>
<reference evidence="2" key="1">
    <citation type="submission" date="2020-02" db="EMBL/GenBank/DDBJ databases">
        <authorList>
            <person name="Palmer J.M."/>
        </authorList>
    </citation>
    <scope>NUCLEOTIDE SEQUENCE</scope>
    <source>
        <strain evidence="2">EPUS1.4</strain>
        <tissue evidence="2">Thallus</tissue>
    </source>
</reference>
<feature type="compositionally biased region" description="Polar residues" evidence="1">
    <location>
        <begin position="268"/>
        <end position="282"/>
    </location>
</feature>
<feature type="compositionally biased region" description="Low complexity" evidence="1">
    <location>
        <begin position="83"/>
        <end position="103"/>
    </location>
</feature>
<evidence type="ECO:0000256" key="1">
    <source>
        <dbReference type="SAM" id="MobiDB-lite"/>
    </source>
</evidence>